<keyword evidence="3" id="KW-1185">Reference proteome</keyword>
<feature type="compositionally biased region" description="Basic and acidic residues" evidence="1">
    <location>
        <begin position="628"/>
        <end position="645"/>
    </location>
</feature>
<organism evidence="2 3">
    <name type="scientific">Microbacterium album</name>
    <dbReference type="NCBI Taxonomy" id="2053191"/>
    <lineage>
        <taxon>Bacteria</taxon>
        <taxon>Bacillati</taxon>
        <taxon>Actinomycetota</taxon>
        <taxon>Actinomycetes</taxon>
        <taxon>Micrococcales</taxon>
        <taxon>Microbacteriaceae</taxon>
        <taxon>Microbacterium</taxon>
    </lineage>
</organism>
<dbReference type="Proteomes" id="UP000657592">
    <property type="component" value="Unassembled WGS sequence"/>
</dbReference>
<comment type="caution">
    <text evidence="2">The sequence shown here is derived from an EMBL/GenBank/DDBJ whole genome shotgun (WGS) entry which is preliminary data.</text>
</comment>
<feature type="region of interest" description="Disordered" evidence="1">
    <location>
        <begin position="1"/>
        <end position="26"/>
    </location>
</feature>
<feature type="region of interest" description="Disordered" evidence="1">
    <location>
        <begin position="628"/>
        <end position="651"/>
    </location>
</feature>
<reference evidence="2" key="1">
    <citation type="journal article" date="2014" name="Int. J. Syst. Evol. Microbiol.">
        <title>Complete genome sequence of Corynebacterium casei LMG S-19264T (=DSM 44701T), isolated from a smear-ripened cheese.</title>
        <authorList>
            <consortium name="US DOE Joint Genome Institute (JGI-PGF)"/>
            <person name="Walter F."/>
            <person name="Albersmeier A."/>
            <person name="Kalinowski J."/>
            <person name="Ruckert C."/>
        </authorList>
    </citation>
    <scope>NUCLEOTIDE SEQUENCE</scope>
    <source>
        <strain evidence="2">CGMCC 1.15794</strain>
    </source>
</reference>
<sequence length="714" mass="72986">MNGAATPVRRRASARPRGYRGRVRSRSGRTRRLAAAVAAAAVLLVVAGCVPEPAEGEARRDPAPVFGGTRTTQVDEAGARWTHGDVTVDVPRDAIRVRSAGVAVGEPLGRADSGIAAELFGTPVRIEATAAFAQPVEIAWDVSGLPPHAAETAALVEWDAQRRVWTPAGAPVLADGTLRADVTGSAVISWAAPDVRAAEPLRPPDPTTPECGPGGLPGWVTTYAAPGPDRPDAALRMCAEAHQSDTLTVRSVNTGTVARILELTEGASVAWATRHADPGHFWSLAAAAVERDGAELLPPGAELSLGIERPGTGTAGAGEPVRAVARVDAFTAAVDLTAAFFRTAGLGEVPAPETTALAAGLLSCAAATGEGTIGRAADVAAVATGLTSCAQRLADGDTSEGRGFAAETAAAASALGQADPAAARRVQGERAVSAALRLAAAGVFEELVPVLAEPIAAAAASPVGGASWLVVAHDDAPALGAWSARCTDAEADAVALLTNLTGRPEFADPSRSLASHPSWRGAVEVAVAPLAHCTPDERRALAAALPDVWSSPGAAGAAVEALDGLGIARLTCDDLFDLADPLTSGFHPVRDMPATGTGRTVCGWSSEPDLSLADAPRTHVQVWVSRERADADEVDRRRTEAERSELGGPQDSPALDAVDGFVLGAYVPSGLELESWLPGYRIVVTATSADDPAQWRMAAGVAAVERIATALATR</sequence>
<name>A0A917IBQ5_9MICO</name>
<dbReference type="AlphaFoldDB" id="A0A917IBQ5"/>
<feature type="compositionally biased region" description="Basic residues" evidence="1">
    <location>
        <begin position="8"/>
        <end position="26"/>
    </location>
</feature>
<protein>
    <submittedName>
        <fullName evidence="2">Uncharacterized protein</fullName>
    </submittedName>
</protein>
<evidence type="ECO:0000313" key="2">
    <source>
        <dbReference type="EMBL" id="GGH36237.1"/>
    </source>
</evidence>
<reference evidence="2" key="2">
    <citation type="submission" date="2020-09" db="EMBL/GenBank/DDBJ databases">
        <authorList>
            <person name="Sun Q."/>
            <person name="Zhou Y."/>
        </authorList>
    </citation>
    <scope>NUCLEOTIDE SEQUENCE</scope>
    <source>
        <strain evidence="2">CGMCC 1.15794</strain>
    </source>
</reference>
<feature type="region of interest" description="Disordered" evidence="1">
    <location>
        <begin position="197"/>
        <end position="219"/>
    </location>
</feature>
<evidence type="ECO:0000313" key="3">
    <source>
        <dbReference type="Proteomes" id="UP000657592"/>
    </source>
</evidence>
<accession>A0A917IBQ5</accession>
<gene>
    <name evidence="2" type="ORF">GCM10010921_05260</name>
</gene>
<evidence type="ECO:0000256" key="1">
    <source>
        <dbReference type="SAM" id="MobiDB-lite"/>
    </source>
</evidence>
<dbReference type="EMBL" id="BMJY01000002">
    <property type="protein sequence ID" value="GGH36237.1"/>
    <property type="molecule type" value="Genomic_DNA"/>
</dbReference>
<proteinExistence type="predicted"/>